<dbReference type="Proteomes" id="UP000050525">
    <property type="component" value="Unassembled WGS sequence"/>
</dbReference>
<accession>A0A151P132</accession>
<name>A0A151P132_ALLMI</name>
<organism evidence="1 2">
    <name type="scientific">Alligator mississippiensis</name>
    <name type="common">American alligator</name>
    <dbReference type="NCBI Taxonomy" id="8496"/>
    <lineage>
        <taxon>Eukaryota</taxon>
        <taxon>Metazoa</taxon>
        <taxon>Chordata</taxon>
        <taxon>Craniata</taxon>
        <taxon>Vertebrata</taxon>
        <taxon>Euteleostomi</taxon>
        <taxon>Archelosauria</taxon>
        <taxon>Archosauria</taxon>
        <taxon>Crocodylia</taxon>
        <taxon>Alligatoridae</taxon>
        <taxon>Alligatorinae</taxon>
        <taxon>Alligator</taxon>
    </lineage>
</organism>
<evidence type="ECO:0000313" key="1">
    <source>
        <dbReference type="EMBL" id="KYO42816.1"/>
    </source>
</evidence>
<protein>
    <submittedName>
        <fullName evidence="1">Uncharacterized protein</fullName>
    </submittedName>
</protein>
<sequence length="162" mass="18646">MVRTDWLPGDADAQILCFVSLEWLSLFPGTRLTGHSSLSIDSNSPLGFVRSPRSLLPLEWFSSPPRYWTQWLFQVSVGSNSLLDLVRLPPSHLQLWLAPASGGKNHGPGSCPWLCSSGLLVTSHSYAEYRSRKMEPFMTQRELKCWKYFRIVHKQWFFLFLQ</sequence>
<dbReference type="AlphaFoldDB" id="A0A151P132"/>
<keyword evidence="2" id="KW-1185">Reference proteome</keyword>
<evidence type="ECO:0000313" key="2">
    <source>
        <dbReference type="Proteomes" id="UP000050525"/>
    </source>
</evidence>
<comment type="caution">
    <text evidence="1">The sequence shown here is derived from an EMBL/GenBank/DDBJ whole genome shotgun (WGS) entry which is preliminary data.</text>
</comment>
<dbReference type="EMBL" id="AKHW03001351">
    <property type="protein sequence ID" value="KYO42816.1"/>
    <property type="molecule type" value="Genomic_DNA"/>
</dbReference>
<proteinExistence type="predicted"/>
<reference evidence="1 2" key="1">
    <citation type="journal article" date="2012" name="Genome Biol.">
        <title>Sequencing three crocodilian genomes to illuminate the evolution of archosaurs and amniotes.</title>
        <authorList>
            <person name="St John J.A."/>
            <person name="Braun E.L."/>
            <person name="Isberg S.R."/>
            <person name="Miles L.G."/>
            <person name="Chong A.Y."/>
            <person name="Gongora J."/>
            <person name="Dalzell P."/>
            <person name="Moran C."/>
            <person name="Bed'hom B."/>
            <person name="Abzhanov A."/>
            <person name="Burgess S.C."/>
            <person name="Cooksey A.M."/>
            <person name="Castoe T.A."/>
            <person name="Crawford N.G."/>
            <person name="Densmore L.D."/>
            <person name="Drew J.C."/>
            <person name="Edwards S.V."/>
            <person name="Faircloth B.C."/>
            <person name="Fujita M.K."/>
            <person name="Greenwold M.J."/>
            <person name="Hoffmann F.G."/>
            <person name="Howard J.M."/>
            <person name="Iguchi T."/>
            <person name="Janes D.E."/>
            <person name="Khan S.Y."/>
            <person name="Kohno S."/>
            <person name="de Koning A.J."/>
            <person name="Lance S.L."/>
            <person name="McCarthy F.M."/>
            <person name="McCormack J.E."/>
            <person name="Merchant M.E."/>
            <person name="Peterson D.G."/>
            <person name="Pollock D.D."/>
            <person name="Pourmand N."/>
            <person name="Raney B.J."/>
            <person name="Roessler K.A."/>
            <person name="Sanford J.R."/>
            <person name="Sawyer R.H."/>
            <person name="Schmidt C.J."/>
            <person name="Triplett E.W."/>
            <person name="Tuberville T.D."/>
            <person name="Venegas-Anaya M."/>
            <person name="Howard J.T."/>
            <person name="Jarvis E.D."/>
            <person name="Guillette L.J.Jr."/>
            <person name="Glenn T.C."/>
            <person name="Green R.E."/>
            <person name="Ray D.A."/>
        </authorList>
    </citation>
    <scope>NUCLEOTIDE SEQUENCE [LARGE SCALE GENOMIC DNA]</scope>
    <source>
        <strain evidence="1">KSC_2009_1</strain>
    </source>
</reference>
<gene>
    <name evidence="1" type="ORF">Y1Q_0016197</name>
</gene>